<name>A0ABX0J600_9BACL</name>
<dbReference type="CDD" id="cd08502">
    <property type="entry name" value="PBP2_NikA_DppA_OppA_like_16"/>
    <property type="match status" value="1"/>
</dbReference>
<dbReference type="Gene3D" id="3.10.105.10">
    <property type="entry name" value="Dipeptide-binding Protein, Domain 3"/>
    <property type="match status" value="1"/>
</dbReference>
<evidence type="ECO:0000259" key="3">
    <source>
        <dbReference type="Pfam" id="PF00496"/>
    </source>
</evidence>
<evidence type="ECO:0000256" key="2">
    <source>
        <dbReference type="SAM" id="SignalP"/>
    </source>
</evidence>
<dbReference type="PROSITE" id="PS51257">
    <property type="entry name" value="PROKAR_LIPOPROTEIN"/>
    <property type="match status" value="1"/>
</dbReference>
<gene>
    <name evidence="4" type="ORF">G9U52_18120</name>
</gene>
<dbReference type="SUPFAM" id="SSF53850">
    <property type="entry name" value="Periplasmic binding protein-like II"/>
    <property type="match status" value="1"/>
</dbReference>
<feature type="signal peptide" evidence="2">
    <location>
        <begin position="1"/>
        <end position="23"/>
    </location>
</feature>
<keyword evidence="5" id="KW-1185">Reference proteome</keyword>
<dbReference type="PANTHER" id="PTHR30290:SF38">
    <property type="entry name" value="D,D-DIPEPTIDE-BINDING PERIPLASMIC PROTEIN DDPA-RELATED"/>
    <property type="match status" value="1"/>
</dbReference>
<accession>A0ABX0J600</accession>
<dbReference type="RefSeq" id="WP_166152045.1">
    <property type="nucleotide sequence ID" value="NZ_JAAOIW010000006.1"/>
</dbReference>
<dbReference type="Gene3D" id="3.40.190.10">
    <property type="entry name" value="Periplasmic binding protein-like II"/>
    <property type="match status" value="1"/>
</dbReference>
<proteinExistence type="predicted"/>
<evidence type="ECO:0000313" key="4">
    <source>
        <dbReference type="EMBL" id="NHN31754.1"/>
    </source>
</evidence>
<dbReference type="PANTHER" id="PTHR30290">
    <property type="entry name" value="PERIPLASMIC BINDING COMPONENT OF ABC TRANSPORTER"/>
    <property type="match status" value="1"/>
</dbReference>
<feature type="domain" description="Solute-binding protein family 5" evidence="3">
    <location>
        <begin position="86"/>
        <end position="437"/>
    </location>
</feature>
<keyword evidence="1 2" id="KW-0732">Signal</keyword>
<evidence type="ECO:0000256" key="1">
    <source>
        <dbReference type="ARBA" id="ARBA00022729"/>
    </source>
</evidence>
<dbReference type="EMBL" id="JAAOIW010000006">
    <property type="protein sequence ID" value="NHN31754.1"/>
    <property type="molecule type" value="Genomic_DNA"/>
</dbReference>
<dbReference type="InterPro" id="IPR030678">
    <property type="entry name" value="Peptide/Ni-bd"/>
</dbReference>
<dbReference type="InterPro" id="IPR039424">
    <property type="entry name" value="SBP_5"/>
</dbReference>
<feature type="chain" id="PRO_5046599856" evidence="2">
    <location>
        <begin position="24"/>
        <end position="525"/>
    </location>
</feature>
<sequence length="525" mass="59421">MMRKNWIAMSLTVVFLISLVLSGCTDNKPATGADNSATKKGGTLKVAINGEPPTLDMNKNTSVVVQEISYHIFEGLFTFDDKYNAIPMLAKDYSYDAANKKYTINLRAGVKFHNGKILTADDVVASINRWGKVSTYGKTFLRYAQEVKKTGDLTIEILLKDPSPIIPMLLAVPAHGAGIFPEESIVAAGDGDIKEFIGTGPFRFVEHKADQYIKLARFDDYSALDGPAIGMGGKRAALVDELMFIPTPENSVRLDGVQTGQFDYAIQVNSDSYAQVKANTQVDSVIIKPYWWATAIFNKKMGAFKDQKLRQAFALALNMDPIMKAAFTNEEFYRLDPSILFKEQTEWWSDSGKEMYNQGNIEKAKQLMKEANYNGEKIRWMTTKDYDFMYKNAVVAVEQLKQIGFNIELQVSDWATIAQRRAKPEEWEVFSNGVSFIADPGIWAVWESSWPGWWESQKKDEMINKVNTEMDPKARKKKMDDLQAVFWEELPVSKFGDFFVLDVKSKKVNGFVPSAYHYFWNVSKN</sequence>
<protein>
    <submittedName>
        <fullName evidence="4">ABC transporter substrate-binding protein</fullName>
    </submittedName>
</protein>
<dbReference type="Proteomes" id="UP001165962">
    <property type="component" value="Unassembled WGS sequence"/>
</dbReference>
<evidence type="ECO:0000313" key="5">
    <source>
        <dbReference type="Proteomes" id="UP001165962"/>
    </source>
</evidence>
<comment type="caution">
    <text evidence="4">The sequence shown here is derived from an EMBL/GenBank/DDBJ whole genome shotgun (WGS) entry which is preliminary data.</text>
</comment>
<dbReference type="InterPro" id="IPR000914">
    <property type="entry name" value="SBP_5_dom"/>
</dbReference>
<reference evidence="4" key="1">
    <citation type="submission" date="2020-03" db="EMBL/GenBank/DDBJ databases">
        <title>Draft sequencing of Paenibacilllus sp. S3N08.</title>
        <authorList>
            <person name="Kim D.-U."/>
        </authorList>
    </citation>
    <scope>NUCLEOTIDE SEQUENCE</scope>
    <source>
        <strain evidence="4">S3N08</strain>
    </source>
</reference>
<dbReference type="Pfam" id="PF00496">
    <property type="entry name" value="SBP_bac_5"/>
    <property type="match status" value="1"/>
</dbReference>
<dbReference type="Gene3D" id="3.90.76.10">
    <property type="entry name" value="Dipeptide-binding Protein, Domain 1"/>
    <property type="match status" value="1"/>
</dbReference>
<organism evidence="4 5">
    <name type="scientific">Paenibacillus agricola</name>
    <dbReference type="NCBI Taxonomy" id="2716264"/>
    <lineage>
        <taxon>Bacteria</taxon>
        <taxon>Bacillati</taxon>
        <taxon>Bacillota</taxon>
        <taxon>Bacilli</taxon>
        <taxon>Bacillales</taxon>
        <taxon>Paenibacillaceae</taxon>
        <taxon>Paenibacillus</taxon>
    </lineage>
</organism>
<dbReference type="PIRSF" id="PIRSF002741">
    <property type="entry name" value="MppA"/>
    <property type="match status" value="1"/>
</dbReference>